<reference evidence="1 2" key="1">
    <citation type="submission" date="2020-07" db="EMBL/GenBank/DDBJ databases">
        <title>Novel species isolated from subtropical streams in China.</title>
        <authorList>
            <person name="Lu H."/>
        </authorList>
    </citation>
    <scope>NUCLEOTIDE SEQUENCE [LARGE SCALE GENOMIC DNA]</scope>
    <source>
        <strain evidence="1 2">FT3S</strain>
    </source>
</reference>
<organism evidence="1 2">
    <name type="scientific">Rugamonas fusca</name>
    <dbReference type="NCBI Taxonomy" id="2758568"/>
    <lineage>
        <taxon>Bacteria</taxon>
        <taxon>Pseudomonadati</taxon>
        <taxon>Pseudomonadota</taxon>
        <taxon>Betaproteobacteria</taxon>
        <taxon>Burkholderiales</taxon>
        <taxon>Oxalobacteraceae</taxon>
        <taxon>Telluria group</taxon>
        <taxon>Rugamonas</taxon>
    </lineage>
</organism>
<protein>
    <submittedName>
        <fullName evidence="1">Uncharacterized protein</fullName>
    </submittedName>
</protein>
<gene>
    <name evidence="1" type="ORF">H3H36_06090</name>
</gene>
<name>A0A7W2EFL1_9BURK</name>
<proteinExistence type="predicted"/>
<comment type="caution">
    <text evidence="1">The sequence shown here is derived from an EMBL/GenBank/DDBJ whole genome shotgun (WGS) entry which is preliminary data.</text>
</comment>
<dbReference type="Proteomes" id="UP000566711">
    <property type="component" value="Unassembled WGS sequence"/>
</dbReference>
<evidence type="ECO:0000313" key="2">
    <source>
        <dbReference type="Proteomes" id="UP000566711"/>
    </source>
</evidence>
<dbReference type="AlphaFoldDB" id="A0A7W2EFL1"/>
<sequence>MFDIAQQCTQAGTELMQAQLAALRAYTEAMLDGGMLCAERHADVVRTTLATGTVAAKQIMWAPVDSER</sequence>
<keyword evidence="2" id="KW-1185">Reference proteome</keyword>
<dbReference type="EMBL" id="JACEZS010000003">
    <property type="protein sequence ID" value="MBA5604932.1"/>
    <property type="molecule type" value="Genomic_DNA"/>
</dbReference>
<dbReference type="RefSeq" id="WP_182215207.1">
    <property type="nucleotide sequence ID" value="NZ_JACEZS010000003.1"/>
</dbReference>
<accession>A0A7W2EFL1</accession>
<evidence type="ECO:0000313" key="1">
    <source>
        <dbReference type="EMBL" id="MBA5604932.1"/>
    </source>
</evidence>